<reference evidence="2 3" key="1">
    <citation type="submission" date="2012-04" db="EMBL/GenBank/DDBJ databases">
        <title>The Genome Sequence of Saprolegnia declina VS20.</title>
        <authorList>
            <consortium name="The Broad Institute Genome Sequencing Platform"/>
            <person name="Russ C."/>
            <person name="Nusbaum C."/>
            <person name="Tyler B."/>
            <person name="van West P."/>
            <person name="Dieguez-Uribeondo J."/>
            <person name="de Bruijn I."/>
            <person name="Tripathy S."/>
            <person name="Jiang R."/>
            <person name="Young S.K."/>
            <person name="Zeng Q."/>
            <person name="Gargeya S."/>
            <person name="Fitzgerald M."/>
            <person name="Haas B."/>
            <person name="Abouelleil A."/>
            <person name="Alvarado L."/>
            <person name="Arachchi H.M."/>
            <person name="Berlin A."/>
            <person name="Chapman S.B."/>
            <person name="Goldberg J."/>
            <person name="Griggs A."/>
            <person name="Gujja S."/>
            <person name="Hansen M."/>
            <person name="Howarth C."/>
            <person name="Imamovic A."/>
            <person name="Larimer J."/>
            <person name="McCowen C."/>
            <person name="Montmayeur A."/>
            <person name="Murphy C."/>
            <person name="Neiman D."/>
            <person name="Pearson M."/>
            <person name="Priest M."/>
            <person name="Roberts A."/>
            <person name="Saif S."/>
            <person name="Shea T."/>
            <person name="Sisk P."/>
            <person name="Sykes S."/>
            <person name="Wortman J."/>
            <person name="Nusbaum C."/>
            <person name="Birren B."/>
        </authorList>
    </citation>
    <scope>NUCLEOTIDE SEQUENCE [LARGE SCALE GENOMIC DNA]</scope>
    <source>
        <strain evidence="2 3">VS20</strain>
    </source>
</reference>
<keyword evidence="3" id="KW-1185">Reference proteome</keyword>
<dbReference type="Proteomes" id="UP000030762">
    <property type="component" value="Unassembled WGS sequence"/>
</dbReference>
<dbReference type="EMBL" id="JH767143">
    <property type="protein sequence ID" value="EQC37819.1"/>
    <property type="molecule type" value="Genomic_DNA"/>
</dbReference>
<evidence type="ECO:0000313" key="3">
    <source>
        <dbReference type="Proteomes" id="UP000030762"/>
    </source>
</evidence>
<feature type="transmembrane region" description="Helical" evidence="1">
    <location>
        <begin position="357"/>
        <end position="380"/>
    </location>
</feature>
<keyword evidence="1" id="KW-1133">Transmembrane helix</keyword>
<dbReference type="RefSeq" id="XP_008608752.1">
    <property type="nucleotide sequence ID" value="XM_008610530.1"/>
</dbReference>
<dbReference type="VEuPathDB" id="FungiDB:SDRG_04843"/>
<evidence type="ECO:0000313" key="2">
    <source>
        <dbReference type="EMBL" id="EQC37819.1"/>
    </source>
</evidence>
<sequence>MTLQSTLSSAALSISNMGSAFSSSTRKYDAIKRDSMRVWMRIIANLVVVAAIYGSLSSMFILSALGAFRRSNLTYHFQNDAWRPLAQSCLLTSEGFAPHSCSSVESSLLATPAAWAATGNQLAHVLQVPPQAKWKVTTCMVGCSSDANDSTPASLQMLVGYDVYPECNPQQGSQSIAGMILLEGTVVDDVYPNGAYLLTVFADTHMNTTTTYVDSDDSSTTRIIRDVERVLIGRDGSAQRYPEGANAIIKSHPLGPRYSIRASCVAQIVDISDEVGSQRGWSTGRESKKAVVTGKACGHVVSESIELEVVHAVLVIITIVGLGGDMLMTFEGLKGVLQHKPVLTYDILTGVERRKGLLFIGAISAFPGLLFFDIARIYAGRPIDDWLWLLSILTLGIFVAWFALLLFLGLQFVPSPPSIRHKLAPWSPAVFIYGAIPSISASVYGSYEDLHASFFAATSLLGMNVSGRVCGCGAYDANSIASATSLTLGNIVIAVCTCFLMSIVYAMAKLQFFQKKCVLDTTWTKNNEFLSQSAMPYWFTGLPLDQADAIKIGNKLFCKPSMQARMGLAAVVIAPEMRRILVAKEAKVVDTAPEEVFYLVSVYDLVWGILPRYLRLYMPMVQSEIVKNVLTAPTKKRLQRAKTFKYSRGTCVG</sequence>
<feature type="transmembrane region" description="Helical" evidence="1">
    <location>
        <begin position="488"/>
        <end position="508"/>
    </location>
</feature>
<keyword evidence="1" id="KW-0812">Transmembrane</keyword>
<dbReference type="OrthoDB" id="72298at2759"/>
<dbReference type="OMA" id="WMRIIAN"/>
<dbReference type="InParanoid" id="T0QIH9"/>
<feature type="transmembrane region" description="Helical" evidence="1">
    <location>
        <begin position="386"/>
        <end position="408"/>
    </location>
</feature>
<keyword evidence="1" id="KW-0472">Membrane</keyword>
<feature type="transmembrane region" description="Helical" evidence="1">
    <location>
        <begin position="38"/>
        <end position="68"/>
    </location>
</feature>
<dbReference type="GeneID" id="19945570"/>
<evidence type="ECO:0008006" key="4">
    <source>
        <dbReference type="Google" id="ProtNLM"/>
    </source>
</evidence>
<proteinExistence type="predicted"/>
<gene>
    <name evidence="2" type="ORF">SDRG_04843</name>
</gene>
<accession>T0QIH9</accession>
<dbReference type="AlphaFoldDB" id="T0QIH9"/>
<protein>
    <recommendedName>
        <fullName evidence="4">Transmembrane protein</fullName>
    </recommendedName>
</protein>
<evidence type="ECO:0000256" key="1">
    <source>
        <dbReference type="SAM" id="Phobius"/>
    </source>
</evidence>
<feature type="transmembrane region" description="Helical" evidence="1">
    <location>
        <begin position="429"/>
        <end position="447"/>
    </location>
</feature>
<organism evidence="2 3">
    <name type="scientific">Saprolegnia diclina (strain VS20)</name>
    <dbReference type="NCBI Taxonomy" id="1156394"/>
    <lineage>
        <taxon>Eukaryota</taxon>
        <taxon>Sar</taxon>
        <taxon>Stramenopiles</taxon>
        <taxon>Oomycota</taxon>
        <taxon>Saprolegniomycetes</taxon>
        <taxon>Saprolegniales</taxon>
        <taxon>Saprolegniaceae</taxon>
        <taxon>Saprolegnia</taxon>
    </lineage>
</organism>
<name>T0QIH9_SAPDV</name>